<evidence type="ECO:0000313" key="2">
    <source>
        <dbReference type="EMBL" id="GMN23243.1"/>
    </source>
</evidence>
<gene>
    <name evidence="2" type="ORF">TIFTF001_040427</name>
</gene>
<dbReference type="AlphaFoldDB" id="A0AA88CJ99"/>
<sequence length="93" mass="10428">MPVKSAAKRQSGESSKTKDVGPSVNVFVSVAAEEQYNNFNKNRACIRERGFSLSNNPVFALIQETIQTRGWAMYCSPPKDESMMLVQEFYANT</sequence>
<dbReference type="Proteomes" id="UP001187192">
    <property type="component" value="Unassembled WGS sequence"/>
</dbReference>
<protein>
    <submittedName>
        <fullName evidence="2">Uncharacterized protein</fullName>
    </submittedName>
</protein>
<feature type="region of interest" description="Disordered" evidence="1">
    <location>
        <begin position="1"/>
        <end position="20"/>
    </location>
</feature>
<organism evidence="2 3">
    <name type="scientific">Ficus carica</name>
    <name type="common">Common fig</name>
    <dbReference type="NCBI Taxonomy" id="3494"/>
    <lineage>
        <taxon>Eukaryota</taxon>
        <taxon>Viridiplantae</taxon>
        <taxon>Streptophyta</taxon>
        <taxon>Embryophyta</taxon>
        <taxon>Tracheophyta</taxon>
        <taxon>Spermatophyta</taxon>
        <taxon>Magnoliopsida</taxon>
        <taxon>eudicotyledons</taxon>
        <taxon>Gunneridae</taxon>
        <taxon>Pentapetalae</taxon>
        <taxon>rosids</taxon>
        <taxon>fabids</taxon>
        <taxon>Rosales</taxon>
        <taxon>Moraceae</taxon>
        <taxon>Ficeae</taxon>
        <taxon>Ficus</taxon>
    </lineage>
</organism>
<comment type="caution">
    <text evidence="2">The sequence shown here is derived from an EMBL/GenBank/DDBJ whole genome shotgun (WGS) entry which is preliminary data.</text>
</comment>
<dbReference type="Gramene" id="FCD_00023460-RA">
    <property type="protein sequence ID" value="FCD_00023460-RA:cds"/>
    <property type="gene ID" value="FCD_00023460"/>
</dbReference>
<proteinExistence type="predicted"/>
<name>A0AA88CJ99_FICCA</name>
<keyword evidence="3" id="KW-1185">Reference proteome</keyword>
<evidence type="ECO:0000256" key="1">
    <source>
        <dbReference type="SAM" id="MobiDB-lite"/>
    </source>
</evidence>
<dbReference type="EMBL" id="BTGU01001446">
    <property type="protein sequence ID" value="GMN23243.1"/>
    <property type="molecule type" value="Genomic_DNA"/>
</dbReference>
<evidence type="ECO:0000313" key="3">
    <source>
        <dbReference type="Proteomes" id="UP001187192"/>
    </source>
</evidence>
<reference evidence="2" key="1">
    <citation type="submission" date="2023-07" db="EMBL/GenBank/DDBJ databases">
        <title>draft genome sequence of fig (Ficus carica).</title>
        <authorList>
            <person name="Takahashi T."/>
            <person name="Nishimura K."/>
        </authorList>
    </citation>
    <scope>NUCLEOTIDE SEQUENCE</scope>
</reference>
<accession>A0AA88CJ99</accession>